<dbReference type="InterPro" id="IPR036388">
    <property type="entry name" value="WH-like_DNA-bd_sf"/>
</dbReference>
<gene>
    <name evidence="6" type="ORF">FD04_GL000454</name>
</gene>
<keyword evidence="7" id="KW-1185">Reference proteome</keyword>
<protein>
    <submittedName>
        <fullName evidence="6">Transcriptional regulator</fullName>
    </submittedName>
</protein>
<evidence type="ECO:0000256" key="2">
    <source>
        <dbReference type="ARBA" id="ARBA00023015"/>
    </source>
</evidence>
<keyword evidence="3" id="KW-0238">DNA-binding</keyword>
<dbReference type="PANTHER" id="PTHR30126">
    <property type="entry name" value="HTH-TYPE TRANSCRIPTIONAL REGULATOR"/>
    <property type="match status" value="1"/>
</dbReference>
<dbReference type="PANTHER" id="PTHR30126:SF93">
    <property type="entry name" value="HTH LYSR-TYPE DOMAIN-CONTAINING PROTEIN"/>
    <property type="match status" value="1"/>
</dbReference>
<dbReference type="GO" id="GO:0000976">
    <property type="term" value="F:transcription cis-regulatory region binding"/>
    <property type="evidence" value="ECO:0007669"/>
    <property type="project" value="TreeGrafter"/>
</dbReference>
<dbReference type="SUPFAM" id="SSF53850">
    <property type="entry name" value="Periplasmic binding protein-like II"/>
    <property type="match status" value="1"/>
</dbReference>
<dbReference type="Pfam" id="PF03466">
    <property type="entry name" value="LysR_substrate"/>
    <property type="match status" value="1"/>
</dbReference>
<name>A0A0R1LSI6_9LACO</name>
<dbReference type="InterPro" id="IPR000847">
    <property type="entry name" value="LysR_HTH_N"/>
</dbReference>
<evidence type="ECO:0000313" key="7">
    <source>
        <dbReference type="Proteomes" id="UP000051160"/>
    </source>
</evidence>
<dbReference type="PROSITE" id="PS50931">
    <property type="entry name" value="HTH_LYSR"/>
    <property type="match status" value="1"/>
</dbReference>
<organism evidence="6 7">
    <name type="scientific">Secundilactobacillus odoratitofui DSM 19909 = JCM 15043</name>
    <dbReference type="NCBI Taxonomy" id="1423776"/>
    <lineage>
        <taxon>Bacteria</taxon>
        <taxon>Bacillati</taxon>
        <taxon>Bacillota</taxon>
        <taxon>Bacilli</taxon>
        <taxon>Lactobacillales</taxon>
        <taxon>Lactobacillaceae</taxon>
        <taxon>Secundilactobacillus</taxon>
    </lineage>
</organism>
<evidence type="ECO:0000256" key="1">
    <source>
        <dbReference type="ARBA" id="ARBA00009437"/>
    </source>
</evidence>
<feature type="domain" description="HTH lysR-type" evidence="5">
    <location>
        <begin position="1"/>
        <end position="58"/>
    </location>
</feature>
<keyword evidence="2" id="KW-0805">Transcription regulation</keyword>
<dbReference type="FunFam" id="1.10.10.10:FF:000001">
    <property type="entry name" value="LysR family transcriptional regulator"/>
    <property type="match status" value="1"/>
</dbReference>
<dbReference type="STRING" id="1423776.FD04_GL000454"/>
<reference evidence="6 7" key="1">
    <citation type="journal article" date="2015" name="Genome Announc.">
        <title>Expanding the biotechnology potential of lactobacilli through comparative genomics of 213 strains and associated genera.</title>
        <authorList>
            <person name="Sun Z."/>
            <person name="Harris H.M."/>
            <person name="McCann A."/>
            <person name="Guo C."/>
            <person name="Argimon S."/>
            <person name="Zhang W."/>
            <person name="Yang X."/>
            <person name="Jeffery I.B."/>
            <person name="Cooney J.C."/>
            <person name="Kagawa T.F."/>
            <person name="Liu W."/>
            <person name="Song Y."/>
            <person name="Salvetti E."/>
            <person name="Wrobel A."/>
            <person name="Rasinkangas P."/>
            <person name="Parkhill J."/>
            <person name="Rea M.C."/>
            <person name="O'Sullivan O."/>
            <person name="Ritari J."/>
            <person name="Douillard F.P."/>
            <person name="Paul Ross R."/>
            <person name="Yang R."/>
            <person name="Briner A.E."/>
            <person name="Felis G.E."/>
            <person name="de Vos W.M."/>
            <person name="Barrangou R."/>
            <person name="Klaenhammer T.R."/>
            <person name="Caufield P.W."/>
            <person name="Cui Y."/>
            <person name="Zhang H."/>
            <person name="O'Toole P.W."/>
        </authorList>
    </citation>
    <scope>NUCLEOTIDE SEQUENCE [LARGE SCALE GENOMIC DNA]</scope>
    <source>
        <strain evidence="6 7">DSM 19909</strain>
    </source>
</reference>
<dbReference type="Proteomes" id="UP000051160">
    <property type="component" value="Unassembled WGS sequence"/>
</dbReference>
<evidence type="ECO:0000256" key="4">
    <source>
        <dbReference type="ARBA" id="ARBA00023163"/>
    </source>
</evidence>
<dbReference type="AlphaFoldDB" id="A0A0R1LSI6"/>
<evidence type="ECO:0000256" key="3">
    <source>
        <dbReference type="ARBA" id="ARBA00023125"/>
    </source>
</evidence>
<comment type="similarity">
    <text evidence="1">Belongs to the LysR transcriptional regulatory family.</text>
</comment>
<dbReference type="RefSeq" id="WP_054699176.1">
    <property type="nucleotide sequence ID" value="NZ_AZEE01000027.1"/>
</dbReference>
<proteinExistence type="inferred from homology"/>
<comment type="caution">
    <text evidence="6">The sequence shown here is derived from an EMBL/GenBank/DDBJ whole genome shotgun (WGS) entry which is preliminary data.</text>
</comment>
<evidence type="ECO:0000259" key="5">
    <source>
        <dbReference type="PROSITE" id="PS50931"/>
    </source>
</evidence>
<dbReference type="InterPro" id="IPR036390">
    <property type="entry name" value="WH_DNA-bd_sf"/>
</dbReference>
<dbReference type="Pfam" id="PF00126">
    <property type="entry name" value="HTH_1"/>
    <property type="match status" value="1"/>
</dbReference>
<dbReference type="PATRIC" id="fig|1423776.4.peg.459"/>
<dbReference type="EMBL" id="AZEE01000027">
    <property type="protein sequence ID" value="KRK98718.1"/>
    <property type="molecule type" value="Genomic_DNA"/>
</dbReference>
<dbReference type="GO" id="GO:0003700">
    <property type="term" value="F:DNA-binding transcription factor activity"/>
    <property type="evidence" value="ECO:0007669"/>
    <property type="project" value="InterPro"/>
</dbReference>
<evidence type="ECO:0000313" key="6">
    <source>
        <dbReference type="EMBL" id="KRK98718.1"/>
    </source>
</evidence>
<sequence>MQLNDLEIFCQLYQLRSINQVAQALGYAQSNVSARLQQLERKFDTQLFNRTHQGITPTENGQLFYEYATDVLTKTSRLQEQLHPHHTDGTTAISELLFNYFTTETHAIDLNTHQYQIMSSSDIMALDEPKVDRVITYAQFSNPSFKEIDRQHFAATFLASSQTTDQLPYIVNSDHHCPFRARTLRFLHGDFSNVQEINSWESIINLVAHGQGIALLPSYLAKQRHLTSVWPKRHYQVPYATYQRDKLPR</sequence>
<dbReference type="Gene3D" id="3.40.190.10">
    <property type="entry name" value="Periplasmic binding protein-like II"/>
    <property type="match status" value="1"/>
</dbReference>
<accession>A0A0R1LSI6</accession>
<keyword evidence="4" id="KW-0804">Transcription</keyword>
<dbReference type="InterPro" id="IPR005119">
    <property type="entry name" value="LysR_subst-bd"/>
</dbReference>
<dbReference type="Gene3D" id="1.10.10.10">
    <property type="entry name" value="Winged helix-like DNA-binding domain superfamily/Winged helix DNA-binding domain"/>
    <property type="match status" value="1"/>
</dbReference>
<dbReference type="SUPFAM" id="SSF46785">
    <property type="entry name" value="Winged helix' DNA-binding domain"/>
    <property type="match status" value="1"/>
</dbReference>